<feature type="chain" id="PRO_5026773470" description="Secreted protein" evidence="1">
    <location>
        <begin position="22"/>
        <end position="53"/>
    </location>
</feature>
<accession>A0A6M0CDX6</accession>
<evidence type="ECO:0000313" key="3">
    <source>
        <dbReference type="Proteomes" id="UP000474296"/>
    </source>
</evidence>
<keyword evidence="3" id="KW-1185">Reference proteome</keyword>
<evidence type="ECO:0000256" key="1">
    <source>
        <dbReference type="SAM" id="SignalP"/>
    </source>
</evidence>
<sequence>MTTKRLISALLLVIFSVALFASCTPDSIADDTNTYDTIEGVDAKQLDAAPKNG</sequence>
<proteinExistence type="predicted"/>
<organism evidence="2 3">
    <name type="scientific">Spongiivirga citrea</name>
    <dbReference type="NCBI Taxonomy" id="1481457"/>
    <lineage>
        <taxon>Bacteria</taxon>
        <taxon>Pseudomonadati</taxon>
        <taxon>Bacteroidota</taxon>
        <taxon>Flavobacteriia</taxon>
        <taxon>Flavobacteriales</taxon>
        <taxon>Flavobacteriaceae</taxon>
        <taxon>Spongiivirga</taxon>
    </lineage>
</organism>
<reference evidence="2 3" key="1">
    <citation type="submission" date="2020-01" db="EMBL/GenBank/DDBJ databases">
        <title>Spongiivirga citrea KCTC 32990T.</title>
        <authorList>
            <person name="Wang G."/>
        </authorList>
    </citation>
    <scope>NUCLEOTIDE SEQUENCE [LARGE SCALE GENOMIC DNA]</scope>
    <source>
        <strain evidence="2 3">KCTC 32990</strain>
    </source>
</reference>
<keyword evidence="1" id="KW-0732">Signal</keyword>
<feature type="signal peptide" evidence="1">
    <location>
        <begin position="1"/>
        <end position="21"/>
    </location>
</feature>
<protein>
    <recommendedName>
        <fullName evidence="4">Secreted protein</fullName>
    </recommendedName>
</protein>
<evidence type="ECO:0008006" key="4">
    <source>
        <dbReference type="Google" id="ProtNLM"/>
    </source>
</evidence>
<comment type="caution">
    <text evidence="2">The sequence shown here is derived from an EMBL/GenBank/DDBJ whole genome shotgun (WGS) entry which is preliminary data.</text>
</comment>
<dbReference type="RefSeq" id="WP_164028890.1">
    <property type="nucleotide sequence ID" value="NZ_JAABOQ010000001.1"/>
</dbReference>
<name>A0A6M0CDX6_9FLAO</name>
<dbReference type="AlphaFoldDB" id="A0A6M0CDX6"/>
<dbReference type="PROSITE" id="PS51257">
    <property type="entry name" value="PROKAR_LIPOPROTEIN"/>
    <property type="match status" value="1"/>
</dbReference>
<dbReference type="Proteomes" id="UP000474296">
    <property type="component" value="Unassembled WGS sequence"/>
</dbReference>
<dbReference type="EMBL" id="JAABOQ010000001">
    <property type="protein sequence ID" value="NER15612.1"/>
    <property type="molecule type" value="Genomic_DNA"/>
</dbReference>
<gene>
    <name evidence="2" type="ORF">GWK10_00220</name>
</gene>
<evidence type="ECO:0000313" key="2">
    <source>
        <dbReference type="EMBL" id="NER15612.1"/>
    </source>
</evidence>